<dbReference type="Proteomes" id="UP001601059">
    <property type="component" value="Unassembled WGS sequence"/>
</dbReference>
<sequence>MNYYNDYHNYDTVEYLDYFNRQQPGGFIAPPPAGGQPSPTPMGPPPSFSPPIPAWQQGPGGLSGCLFRNTYIWLRNGNSFWFFPTFVGRNTIVGFQWRGIGWIYNVINPNSVVSFQCF</sequence>
<organism evidence="2 3">
    <name type="scientific">Cytobacillus spartinae</name>
    <dbReference type="NCBI Taxonomy" id="3299023"/>
    <lineage>
        <taxon>Bacteria</taxon>
        <taxon>Bacillati</taxon>
        <taxon>Bacillota</taxon>
        <taxon>Bacilli</taxon>
        <taxon>Bacillales</taxon>
        <taxon>Bacillaceae</taxon>
        <taxon>Cytobacillus</taxon>
    </lineage>
</organism>
<feature type="compositionally biased region" description="Pro residues" evidence="1">
    <location>
        <begin position="29"/>
        <end position="50"/>
    </location>
</feature>
<gene>
    <name evidence="2" type="ORF">ACFYKX_09685</name>
</gene>
<dbReference type="EMBL" id="JBIACK010000003">
    <property type="protein sequence ID" value="MFE8700886.1"/>
    <property type="molecule type" value="Genomic_DNA"/>
</dbReference>
<keyword evidence="3" id="KW-1185">Reference proteome</keyword>
<proteinExistence type="predicted"/>
<reference evidence="2 3" key="1">
    <citation type="submission" date="2024-08" db="EMBL/GenBank/DDBJ databases">
        <title>Two novel Cytobacillus novel species.</title>
        <authorList>
            <person name="Liu G."/>
        </authorList>
    </citation>
    <scope>NUCLEOTIDE SEQUENCE [LARGE SCALE GENOMIC DNA]</scope>
    <source>
        <strain evidence="2 3">FJAT-54145</strain>
    </source>
</reference>
<accession>A0ABW6K9P9</accession>
<evidence type="ECO:0000313" key="2">
    <source>
        <dbReference type="EMBL" id="MFE8700886.1"/>
    </source>
</evidence>
<protein>
    <submittedName>
        <fullName evidence="2">Transporter</fullName>
    </submittedName>
</protein>
<dbReference type="RefSeq" id="WP_389360486.1">
    <property type="nucleotide sequence ID" value="NZ_JBIACK010000003.1"/>
</dbReference>
<evidence type="ECO:0000256" key="1">
    <source>
        <dbReference type="SAM" id="MobiDB-lite"/>
    </source>
</evidence>
<comment type="caution">
    <text evidence="2">The sequence shown here is derived from an EMBL/GenBank/DDBJ whole genome shotgun (WGS) entry which is preliminary data.</text>
</comment>
<name>A0ABW6K9P9_9BACI</name>
<evidence type="ECO:0000313" key="3">
    <source>
        <dbReference type="Proteomes" id="UP001601059"/>
    </source>
</evidence>
<feature type="region of interest" description="Disordered" evidence="1">
    <location>
        <begin position="24"/>
        <end position="50"/>
    </location>
</feature>